<dbReference type="InterPro" id="IPR016454">
    <property type="entry name" value="Cysteine_dSase"/>
</dbReference>
<feature type="domain" description="Aminotransferase class V" evidence="7">
    <location>
        <begin position="3"/>
        <end position="368"/>
    </location>
</feature>
<sequence>MSIYLDNAATSFPKPDQVYQAALQAMQQIGGSPGRGGYGRALDASRVMLDTREAAAQLVNCADSSRIVFTSNATMALNLATMGTLQPGDHVITSSMEHNSLLRPLFMLEKTGVELTVVPADSQGLVDPDQIRQALRKNTRMIAVAHVSNVTGGIQDIRQIAGIAQAAGVLMLLDAAQSAGTLPLDMQALGIDLLAAPGHKGLMGPQGTGFLAVAPGVPLKPIIAGGTGSSSDQDHQPDTFPEGFEAGTHNLSGIAGLGAGLSFLLETGIARIGQHEQQLAEHARQRLEGMAGCRLFGPVTPEQRSGVVSLAIEGWDPSILAFYLDREYGIAVRAGLHCAPRAHRTIGSYPTGTLRISPGWFNTLADVETCCDALISITQKGHP</sequence>
<dbReference type="Gene3D" id="3.90.1150.10">
    <property type="entry name" value="Aspartate Aminotransferase, domain 1"/>
    <property type="match status" value="1"/>
</dbReference>
<proteinExistence type="inferred from homology"/>
<evidence type="ECO:0000256" key="3">
    <source>
        <dbReference type="ARBA" id="ARBA00012239"/>
    </source>
</evidence>
<dbReference type="PANTHER" id="PTHR43586:SF4">
    <property type="entry name" value="ISOPENICILLIN N EPIMERASE"/>
    <property type="match status" value="1"/>
</dbReference>
<comment type="similarity">
    <text evidence="2">Belongs to the class-V pyridoxal-phosphate-dependent aminotransferase family. Csd subfamily.</text>
</comment>
<dbReference type="InterPro" id="IPR015424">
    <property type="entry name" value="PyrdxlP-dep_Trfase"/>
</dbReference>
<dbReference type="CDD" id="cd06453">
    <property type="entry name" value="SufS_like"/>
    <property type="match status" value="1"/>
</dbReference>
<dbReference type="Gene3D" id="3.40.640.10">
    <property type="entry name" value="Type I PLP-dependent aspartate aminotransferase-like (Major domain)"/>
    <property type="match status" value="1"/>
</dbReference>
<dbReference type="InterPro" id="IPR010969">
    <property type="entry name" value="Cys_dSase-rel_unknwn_funct"/>
</dbReference>
<name>A0A1T4QWB9_9BACT</name>
<dbReference type="EC" id="2.8.1.7" evidence="3"/>
<evidence type="ECO:0000313" key="9">
    <source>
        <dbReference type="Proteomes" id="UP000190102"/>
    </source>
</evidence>
<dbReference type="InterPro" id="IPR015422">
    <property type="entry name" value="PyrdxlP-dep_Trfase_small"/>
</dbReference>
<gene>
    <name evidence="8" type="ORF">SAMN02745119_02563</name>
</gene>
<dbReference type="GO" id="GO:0006534">
    <property type="term" value="P:cysteine metabolic process"/>
    <property type="evidence" value="ECO:0007669"/>
    <property type="project" value="InterPro"/>
</dbReference>
<evidence type="ECO:0000256" key="1">
    <source>
        <dbReference type="ARBA" id="ARBA00001933"/>
    </source>
</evidence>
<dbReference type="NCBIfam" id="TIGR01977">
    <property type="entry name" value="am_tr_V_EF2568"/>
    <property type="match status" value="1"/>
</dbReference>
<dbReference type="InterPro" id="IPR000192">
    <property type="entry name" value="Aminotrans_V_dom"/>
</dbReference>
<comment type="catalytic activity">
    <reaction evidence="6">
        <text>(sulfur carrier)-H + L-cysteine = (sulfur carrier)-SH + L-alanine</text>
        <dbReference type="Rhea" id="RHEA:43892"/>
        <dbReference type="Rhea" id="RHEA-COMP:14737"/>
        <dbReference type="Rhea" id="RHEA-COMP:14739"/>
        <dbReference type="ChEBI" id="CHEBI:29917"/>
        <dbReference type="ChEBI" id="CHEBI:35235"/>
        <dbReference type="ChEBI" id="CHEBI:57972"/>
        <dbReference type="ChEBI" id="CHEBI:64428"/>
        <dbReference type="EC" id="2.8.1.7"/>
    </reaction>
</comment>
<protein>
    <recommendedName>
        <fullName evidence="3">cysteine desulfurase</fullName>
        <ecNumber evidence="3">2.8.1.7</ecNumber>
    </recommendedName>
</protein>
<accession>A0A1T4QWB9</accession>
<comment type="cofactor">
    <cofactor evidence="1">
        <name>pyridoxal 5'-phosphate</name>
        <dbReference type="ChEBI" id="CHEBI:597326"/>
    </cofactor>
</comment>
<evidence type="ECO:0000256" key="2">
    <source>
        <dbReference type="ARBA" id="ARBA00010447"/>
    </source>
</evidence>
<evidence type="ECO:0000256" key="4">
    <source>
        <dbReference type="ARBA" id="ARBA00022679"/>
    </source>
</evidence>
<dbReference type="SUPFAM" id="SSF53383">
    <property type="entry name" value="PLP-dependent transferases"/>
    <property type="match status" value="1"/>
</dbReference>
<dbReference type="STRING" id="115783.SAMN02745119_02563"/>
<evidence type="ECO:0000313" key="8">
    <source>
        <dbReference type="EMBL" id="SKA07955.1"/>
    </source>
</evidence>
<dbReference type="Proteomes" id="UP000190102">
    <property type="component" value="Unassembled WGS sequence"/>
</dbReference>
<keyword evidence="5" id="KW-0663">Pyridoxal phosphate</keyword>
<dbReference type="EMBL" id="FUWR01000015">
    <property type="protein sequence ID" value="SKA07955.1"/>
    <property type="molecule type" value="Genomic_DNA"/>
</dbReference>
<dbReference type="PIRSF" id="PIRSF005572">
    <property type="entry name" value="NifS"/>
    <property type="match status" value="1"/>
</dbReference>
<dbReference type="InterPro" id="IPR015421">
    <property type="entry name" value="PyrdxlP-dep_Trfase_major"/>
</dbReference>
<dbReference type="OrthoDB" id="9808002at2"/>
<dbReference type="RefSeq" id="WP_078790819.1">
    <property type="nucleotide sequence ID" value="NZ_FUWR01000015.1"/>
</dbReference>
<dbReference type="GO" id="GO:0031071">
    <property type="term" value="F:cysteine desulfurase activity"/>
    <property type="evidence" value="ECO:0007669"/>
    <property type="project" value="UniProtKB-EC"/>
</dbReference>
<evidence type="ECO:0000256" key="6">
    <source>
        <dbReference type="ARBA" id="ARBA00050776"/>
    </source>
</evidence>
<dbReference type="GO" id="GO:0030170">
    <property type="term" value="F:pyridoxal phosphate binding"/>
    <property type="evidence" value="ECO:0007669"/>
    <property type="project" value="InterPro"/>
</dbReference>
<dbReference type="Pfam" id="PF00266">
    <property type="entry name" value="Aminotran_5"/>
    <property type="match status" value="1"/>
</dbReference>
<evidence type="ECO:0000259" key="7">
    <source>
        <dbReference type="Pfam" id="PF00266"/>
    </source>
</evidence>
<keyword evidence="4" id="KW-0808">Transferase</keyword>
<organism evidence="8 9">
    <name type="scientific">Trichlorobacter thiogenes</name>
    <dbReference type="NCBI Taxonomy" id="115783"/>
    <lineage>
        <taxon>Bacteria</taxon>
        <taxon>Pseudomonadati</taxon>
        <taxon>Thermodesulfobacteriota</taxon>
        <taxon>Desulfuromonadia</taxon>
        <taxon>Geobacterales</taxon>
        <taxon>Geobacteraceae</taxon>
        <taxon>Trichlorobacter</taxon>
    </lineage>
</organism>
<evidence type="ECO:0000256" key="5">
    <source>
        <dbReference type="ARBA" id="ARBA00022898"/>
    </source>
</evidence>
<dbReference type="PANTHER" id="PTHR43586">
    <property type="entry name" value="CYSTEINE DESULFURASE"/>
    <property type="match status" value="1"/>
</dbReference>
<keyword evidence="9" id="KW-1185">Reference proteome</keyword>
<dbReference type="InterPro" id="IPR010970">
    <property type="entry name" value="Cys_dSase_SufS"/>
</dbReference>
<dbReference type="AlphaFoldDB" id="A0A1T4QWB9"/>
<reference evidence="9" key="1">
    <citation type="submission" date="2017-02" db="EMBL/GenBank/DDBJ databases">
        <authorList>
            <person name="Varghese N."/>
            <person name="Submissions S."/>
        </authorList>
    </citation>
    <scope>NUCLEOTIDE SEQUENCE [LARGE SCALE GENOMIC DNA]</scope>
    <source>
        <strain evidence="9">ATCC BAA-34</strain>
    </source>
</reference>